<reference evidence="2" key="1">
    <citation type="submission" date="2020-11" db="EMBL/GenBank/DDBJ databases">
        <authorList>
            <consortium name="DOE Joint Genome Institute"/>
            <person name="Ahrendt S."/>
            <person name="Riley R."/>
            <person name="Andreopoulos W."/>
            <person name="Labutti K."/>
            <person name="Pangilinan J."/>
            <person name="Ruiz-Duenas F.J."/>
            <person name="Barrasa J.M."/>
            <person name="Sanchez-Garcia M."/>
            <person name="Camarero S."/>
            <person name="Miyauchi S."/>
            <person name="Serrano A."/>
            <person name="Linde D."/>
            <person name="Babiker R."/>
            <person name="Drula E."/>
            <person name="Ayuso-Fernandez I."/>
            <person name="Pacheco R."/>
            <person name="Padilla G."/>
            <person name="Ferreira P."/>
            <person name="Barriuso J."/>
            <person name="Kellner H."/>
            <person name="Castanera R."/>
            <person name="Alfaro M."/>
            <person name="Ramirez L."/>
            <person name="Pisabarro A.G."/>
            <person name="Kuo A."/>
            <person name="Tritt A."/>
            <person name="Lipzen A."/>
            <person name="He G."/>
            <person name="Yan M."/>
            <person name="Ng V."/>
            <person name="Cullen D."/>
            <person name="Martin F."/>
            <person name="Rosso M.-N."/>
            <person name="Henrissat B."/>
            <person name="Hibbett D."/>
            <person name="Martinez A.T."/>
            <person name="Grigoriev I.V."/>
        </authorList>
    </citation>
    <scope>NUCLEOTIDE SEQUENCE</scope>
    <source>
        <strain evidence="2">ATCC 90797</strain>
    </source>
</reference>
<keyword evidence="1" id="KW-1133">Transmembrane helix</keyword>
<evidence type="ECO:0000256" key="1">
    <source>
        <dbReference type="SAM" id="Phobius"/>
    </source>
</evidence>
<dbReference type="EMBL" id="MU154550">
    <property type="protein sequence ID" value="KAF9496606.1"/>
    <property type="molecule type" value="Genomic_DNA"/>
</dbReference>
<dbReference type="Gene3D" id="2.60.120.260">
    <property type="entry name" value="Galactose-binding domain-like"/>
    <property type="match status" value="1"/>
</dbReference>
<keyword evidence="3" id="KW-1185">Reference proteome</keyword>
<name>A0A9P6A3L6_PLEER</name>
<proteinExistence type="predicted"/>
<evidence type="ECO:0000313" key="3">
    <source>
        <dbReference type="Proteomes" id="UP000807025"/>
    </source>
</evidence>
<protein>
    <submittedName>
        <fullName evidence="2">Uncharacterized protein</fullName>
    </submittedName>
</protein>
<dbReference type="Proteomes" id="UP000807025">
    <property type="component" value="Unassembled WGS sequence"/>
</dbReference>
<gene>
    <name evidence="2" type="ORF">BDN71DRAFT_726372</name>
</gene>
<sequence length="258" mass="27690">MTIIDLDDRDARIMYSYGWSQGGSPPDYNHTISYTSTQGAQFTFVFLGTSIRVFGTLAATTFPNTSYSIDNGEPVLFFGEPPTQMQYRRNFFSSPDLTYGTHTLVGTCVDEGGLVYLDYMEVETPALSIASGSANSRPLPSLPTESQPSLSGLSSISLLTTASMTGPMVSTTLPLSSATITNWGSRPSDVSAAPPSMFKSRLTPSATAIIGGVTGGFALAVIAWAIHLGYRRWQGRKFVALIPRRQSFSSLTSLAYSA</sequence>
<dbReference type="AlphaFoldDB" id="A0A9P6A3L6"/>
<feature type="transmembrane region" description="Helical" evidence="1">
    <location>
        <begin position="206"/>
        <end position="228"/>
    </location>
</feature>
<keyword evidence="1" id="KW-0472">Membrane</keyword>
<dbReference type="OrthoDB" id="3265734at2759"/>
<accession>A0A9P6A3L6</accession>
<organism evidence="2 3">
    <name type="scientific">Pleurotus eryngii</name>
    <name type="common">Boletus of the steppes</name>
    <dbReference type="NCBI Taxonomy" id="5323"/>
    <lineage>
        <taxon>Eukaryota</taxon>
        <taxon>Fungi</taxon>
        <taxon>Dikarya</taxon>
        <taxon>Basidiomycota</taxon>
        <taxon>Agaricomycotina</taxon>
        <taxon>Agaricomycetes</taxon>
        <taxon>Agaricomycetidae</taxon>
        <taxon>Agaricales</taxon>
        <taxon>Pleurotineae</taxon>
        <taxon>Pleurotaceae</taxon>
        <taxon>Pleurotus</taxon>
    </lineage>
</organism>
<evidence type="ECO:0000313" key="2">
    <source>
        <dbReference type="EMBL" id="KAF9496606.1"/>
    </source>
</evidence>
<keyword evidence="1" id="KW-0812">Transmembrane</keyword>
<comment type="caution">
    <text evidence="2">The sequence shown here is derived from an EMBL/GenBank/DDBJ whole genome shotgun (WGS) entry which is preliminary data.</text>
</comment>